<feature type="non-terminal residue" evidence="3">
    <location>
        <position position="1"/>
    </location>
</feature>
<feature type="compositionally biased region" description="Polar residues" evidence="1">
    <location>
        <begin position="175"/>
        <end position="192"/>
    </location>
</feature>
<gene>
    <name evidence="3" type="ORF">S01H1_82468</name>
</gene>
<feature type="compositionally biased region" description="Low complexity" evidence="1">
    <location>
        <begin position="155"/>
        <end position="171"/>
    </location>
</feature>
<feature type="region of interest" description="Disordered" evidence="1">
    <location>
        <begin position="152"/>
        <end position="192"/>
    </location>
</feature>
<feature type="non-terminal residue" evidence="3">
    <location>
        <position position="192"/>
    </location>
</feature>
<dbReference type="AlphaFoldDB" id="X0Y2V9"/>
<proteinExistence type="predicted"/>
<reference evidence="3" key="1">
    <citation type="journal article" date="2014" name="Front. Microbiol.">
        <title>High frequency of phylogenetically diverse reductive dehalogenase-homologous genes in deep subseafloor sedimentary metagenomes.</title>
        <authorList>
            <person name="Kawai M."/>
            <person name="Futagami T."/>
            <person name="Toyoda A."/>
            <person name="Takaki Y."/>
            <person name="Nishi S."/>
            <person name="Hori S."/>
            <person name="Arai W."/>
            <person name="Tsubouchi T."/>
            <person name="Morono Y."/>
            <person name="Uchiyama I."/>
            <person name="Ito T."/>
            <person name="Fujiyama A."/>
            <person name="Inagaki F."/>
            <person name="Takami H."/>
        </authorList>
    </citation>
    <scope>NUCLEOTIDE SEQUENCE</scope>
    <source>
        <strain evidence="3">Expedition CK06-06</strain>
    </source>
</reference>
<organism evidence="3">
    <name type="scientific">marine sediment metagenome</name>
    <dbReference type="NCBI Taxonomy" id="412755"/>
    <lineage>
        <taxon>unclassified sequences</taxon>
        <taxon>metagenomes</taxon>
        <taxon>ecological metagenomes</taxon>
    </lineage>
</organism>
<sequence length="192" mass="21094">RQNFKKIVKDAGIGDIEKSPILEKRGIVLIRSKKQVGPSAFRSRMAPFMTRAEVKTEVPVYSIGKTTVVLVNEFIVQFKSNISQSQINAFIRASNATVVEKHSKIKNRYILTFEGKTPKEALSLSNMMHQADQVVFSEPNFIQIIPSRPKIKSFGSTGASPSSPSPATTTPNDPLFSQQWGLNNTGSVGVAD</sequence>
<dbReference type="EMBL" id="BARS01055911">
    <property type="protein sequence ID" value="GAG50025.1"/>
    <property type="molecule type" value="Genomic_DNA"/>
</dbReference>
<protein>
    <recommendedName>
        <fullName evidence="2">Fervidolysin-like N-terminal prodomain domain-containing protein</fullName>
    </recommendedName>
</protein>
<dbReference type="Pfam" id="PF22148">
    <property type="entry name" value="Fervidolysin_NPro-like"/>
    <property type="match status" value="1"/>
</dbReference>
<evidence type="ECO:0000259" key="2">
    <source>
        <dbReference type="Pfam" id="PF22148"/>
    </source>
</evidence>
<accession>X0Y2V9</accession>
<evidence type="ECO:0000313" key="3">
    <source>
        <dbReference type="EMBL" id="GAG50025.1"/>
    </source>
</evidence>
<feature type="domain" description="Fervidolysin-like N-terminal prodomain" evidence="2">
    <location>
        <begin position="72"/>
        <end position="140"/>
    </location>
</feature>
<evidence type="ECO:0000256" key="1">
    <source>
        <dbReference type="SAM" id="MobiDB-lite"/>
    </source>
</evidence>
<comment type="caution">
    <text evidence="3">The sequence shown here is derived from an EMBL/GenBank/DDBJ whole genome shotgun (WGS) entry which is preliminary data.</text>
</comment>
<name>X0Y2V9_9ZZZZ</name>
<dbReference type="InterPro" id="IPR054399">
    <property type="entry name" value="Fervidolysin-like_N_prodom"/>
</dbReference>